<evidence type="ECO:0000313" key="8">
    <source>
        <dbReference type="Proteomes" id="UP000295714"/>
    </source>
</evidence>
<gene>
    <name evidence="7" type="ORF">DFQ05_0132</name>
</gene>
<feature type="domain" description="Protein FecR C-terminal" evidence="6">
    <location>
        <begin position="30"/>
        <end position="85"/>
    </location>
</feature>
<keyword evidence="2" id="KW-0472">Membrane</keyword>
<evidence type="ECO:0000256" key="2">
    <source>
        <dbReference type="ARBA" id="ARBA00023136"/>
    </source>
</evidence>
<dbReference type="SUPFAM" id="SSF56935">
    <property type="entry name" value="Porins"/>
    <property type="match status" value="1"/>
</dbReference>
<dbReference type="InterPro" id="IPR036942">
    <property type="entry name" value="Beta-barrel_TonB_sf"/>
</dbReference>
<sequence length="768" mass="87995">MNKFRNYIVIIVFAFSLSSFSQNSDAPLLLEQILKTIEVKFDVKFSYADQLVKAQRLKAPDRSLNLEETLNYLERETKLKFVVLNSRFIAIKQNITENITPKLQQLEEIIIQNYLTSGLAKSINGTIEISPQKFGILPGLSEPDILQTIQALPGIKSADERISNINIRGGTNDQNLILYEGIRMYQTGHFFGLISAFNPYLTNNVDVTINGTRAKYGSGVSSLISIENSNEISKKPESGAGFNLLSLDGFSKFQLSKKTELQVAGRRSYTDALLTPTYDTYFERIFSTSELGDYQNPQEQLQRNERFFFYDANVKLLYDINKKSKLRGNAITIFNKLDYGVESLLPFSTLESTQSQLSQKSYAANIRYTFNWSPSLLMEAQIYYSNYELFGNNKVLETTQELTQENEVTDIGARLDVLKTIDNNLNLNYGYQFNEVGVSNLEDVTTPRFRSFIKEVVRTHGLYTEAEFKSNSRNTYARLGLRGNYIEDFGQLLFEPRFNFSQKFLNYFRLEVLGEVKSQTITQIIDLQQDFFGIEKRRWQLANDTDVPIVKSHQLSVGLNYRRKGWLVSAEGYIKRVNGITTRSQGFQNQFQLVSASGDYKVKGIDFLLNKRFKNLNTWIAYSLSKNDYDFESLNNGNRFPNNIDIRQVINVSASYEIENFKLSAGLNWNSGRPFTAPNSNQFSSGEIIYEAPNNKRIPNYLRTDVSARYNFQFADNVQAEVGASVWNIQNRKNTINRFFSREGTDSIVENNEIALGLTPNFSFRLKF</sequence>
<dbReference type="EMBL" id="SMGI01000001">
    <property type="protein sequence ID" value="TCK68624.1"/>
    <property type="molecule type" value="Genomic_DNA"/>
</dbReference>
<proteinExistence type="predicted"/>
<dbReference type="Gene3D" id="2.170.130.10">
    <property type="entry name" value="TonB-dependent receptor, plug domain"/>
    <property type="match status" value="1"/>
</dbReference>
<dbReference type="GO" id="GO:0009279">
    <property type="term" value="C:cell outer membrane"/>
    <property type="evidence" value="ECO:0007669"/>
    <property type="project" value="UniProtKB-SubCell"/>
</dbReference>
<comment type="caution">
    <text evidence="7">The sequence shown here is derived from an EMBL/GenBank/DDBJ whole genome shotgun (WGS) entry which is preliminary data.</text>
</comment>
<dbReference type="Pfam" id="PF16344">
    <property type="entry name" value="FecR_C"/>
    <property type="match status" value="1"/>
</dbReference>
<dbReference type="InterPro" id="IPR012910">
    <property type="entry name" value="Plug_dom"/>
</dbReference>
<feature type="signal peptide" evidence="4">
    <location>
        <begin position="1"/>
        <end position="21"/>
    </location>
</feature>
<dbReference type="Pfam" id="PF07715">
    <property type="entry name" value="Plug"/>
    <property type="match status" value="1"/>
</dbReference>
<evidence type="ECO:0000259" key="6">
    <source>
        <dbReference type="Pfam" id="PF16344"/>
    </source>
</evidence>
<evidence type="ECO:0000256" key="4">
    <source>
        <dbReference type="SAM" id="SignalP"/>
    </source>
</evidence>
<keyword evidence="3" id="KW-0998">Cell outer membrane</keyword>
<keyword evidence="8" id="KW-1185">Reference proteome</keyword>
<name>A0A4R1KTZ0_9FLAO</name>
<organism evidence="7 8">
    <name type="scientific">Winogradskyella wandonensis</name>
    <dbReference type="NCBI Taxonomy" id="1442586"/>
    <lineage>
        <taxon>Bacteria</taxon>
        <taxon>Pseudomonadati</taxon>
        <taxon>Bacteroidota</taxon>
        <taxon>Flavobacteriia</taxon>
        <taxon>Flavobacteriales</taxon>
        <taxon>Flavobacteriaceae</taxon>
        <taxon>Winogradskyella</taxon>
    </lineage>
</organism>
<dbReference type="Gene3D" id="2.40.170.20">
    <property type="entry name" value="TonB-dependent receptor, beta-barrel domain"/>
    <property type="match status" value="1"/>
</dbReference>
<dbReference type="InterPro" id="IPR032508">
    <property type="entry name" value="FecR_C"/>
</dbReference>
<evidence type="ECO:0000256" key="3">
    <source>
        <dbReference type="ARBA" id="ARBA00023237"/>
    </source>
</evidence>
<reference evidence="7 8" key="1">
    <citation type="journal article" date="2015" name="Stand. Genomic Sci.">
        <title>Genomic Encyclopedia of Bacterial and Archaeal Type Strains, Phase III: the genomes of soil and plant-associated and newly described type strains.</title>
        <authorList>
            <person name="Whitman W.B."/>
            <person name="Woyke T."/>
            <person name="Klenk H.P."/>
            <person name="Zhou Y."/>
            <person name="Lilburn T.G."/>
            <person name="Beck B.J."/>
            <person name="De Vos P."/>
            <person name="Vandamme P."/>
            <person name="Eisen J.A."/>
            <person name="Garrity G."/>
            <person name="Hugenholtz P."/>
            <person name="Kyrpides N.C."/>
        </authorList>
    </citation>
    <scope>NUCLEOTIDE SEQUENCE [LARGE SCALE GENOMIC DNA]</scope>
    <source>
        <strain evidence="7 8">CECT 8445</strain>
    </source>
</reference>
<dbReference type="OrthoDB" id="9803050at2"/>
<keyword evidence="4" id="KW-0732">Signal</keyword>
<feature type="chain" id="PRO_5021032124" evidence="4">
    <location>
        <begin position="22"/>
        <end position="768"/>
    </location>
</feature>
<dbReference type="InterPro" id="IPR037066">
    <property type="entry name" value="Plug_dom_sf"/>
</dbReference>
<evidence type="ECO:0000313" key="7">
    <source>
        <dbReference type="EMBL" id="TCK68624.1"/>
    </source>
</evidence>
<keyword evidence="7" id="KW-0675">Receptor</keyword>
<comment type="subcellular location">
    <subcellularLocation>
        <location evidence="1">Cell outer membrane</location>
    </subcellularLocation>
</comment>
<dbReference type="Proteomes" id="UP000295714">
    <property type="component" value="Unassembled WGS sequence"/>
</dbReference>
<dbReference type="RefSeq" id="WP_132702538.1">
    <property type="nucleotide sequence ID" value="NZ_SMGI01000001.1"/>
</dbReference>
<dbReference type="AlphaFoldDB" id="A0A4R1KTZ0"/>
<evidence type="ECO:0000256" key="1">
    <source>
        <dbReference type="ARBA" id="ARBA00004442"/>
    </source>
</evidence>
<protein>
    <submittedName>
        <fullName evidence="7">Outer membrane receptor protein involved in Fe transport</fullName>
    </submittedName>
</protein>
<accession>A0A4R1KTZ0</accession>
<evidence type="ECO:0000259" key="5">
    <source>
        <dbReference type="Pfam" id="PF07715"/>
    </source>
</evidence>
<feature type="domain" description="TonB-dependent receptor plug" evidence="5">
    <location>
        <begin position="144"/>
        <end position="219"/>
    </location>
</feature>